<reference evidence="1 2" key="1">
    <citation type="submission" date="2020-09" db="EMBL/GenBank/DDBJ databases">
        <authorList>
            <person name="Ashkenazy H."/>
        </authorList>
    </citation>
    <scope>NUCLEOTIDE SEQUENCE [LARGE SCALE GENOMIC DNA]</scope>
    <source>
        <strain evidence="2">cv. Cdm-0</strain>
    </source>
</reference>
<organism evidence="1 2">
    <name type="scientific">Arabidopsis thaliana</name>
    <name type="common">Mouse-ear cress</name>
    <dbReference type="NCBI Taxonomy" id="3702"/>
    <lineage>
        <taxon>Eukaryota</taxon>
        <taxon>Viridiplantae</taxon>
        <taxon>Streptophyta</taxon>
        <taxon>Embryophyta</taxon>
        <taxon>Tracheophyta</taxon>
        <taxon>Spermatophyta</taxon>
        <taxon>Magnoliopsida</taxon>
        <taxon>eudicotyledons</taxon>
        <taxon>Gunneridae</taxon>
        <taxon>Pentapetalae</taxon>
        <taxon>rosids</taxon>
        <taxon>malvids</taxon>
        <taxon>Brassicales</taxon>
        <taxon>Brassicaceae</taxon>
        <taxon>Camelineae</taxon>
        <taxon>Arabidopsis</taxon>
    </lineage>
</organism>
<proteinExistence type="predicted"/>
<keyword evidence="1" id="KW-0496">Mitochondrion</keyword>
<dbReference type="EMBL" id="LR881472">
    <property type="protein sequence ID" value="CAD5336147.1"/>
    <property type="molecule type" value="Genomic_DNA"/>
</dbReference>
<evidence type="ECO:0000313" key="2">
    <source>
        <dbReference type="Proteomes" id="UP000516314"/>
    </source>
</evidence>
<sequence>MSSLILSTFAERLTELGQRTTFLELPPYLDRSFPNSNSGKVVQVGKYLPPETKQGSMELRFDVIDLPYVGLPNLPSGRKGLGPININMYRSLPPTTQAISYWDSPQVPILGFLQGRLVPGFTRERKVIAVTNILNLREQEEFTIIAAHTECRNYKWTNAFSAFPLGFALSRAGFEPALPDELHPTNSHNYSDFPGRRTSISGLVELLSSRSLCFLGPASHLLARTTGSPPTPFFASSWGANCANRAFLPTPPTPDGDIDLAAPEPATAASTPPTSCADFDCLISGEE</sequence>
<dbReference type="AlphaFoldDB" id="A0A7G2FNF9"/>
<evidence type="ECO:0000313" key="1">
    <source>
        <dbReference type="EMBL" id="CAD5336147.1"/>
    </source>
</evidence>
<name>A0A7G2FNF9_ARATH</name>
<protein>
    <submittedName>
        <fullName evidence="1">(thale cress) hypothetical protein</fullName>
    </submittedName>
</protein>
<dbReference type="Proteomes" id="UP000516314">
    <property type="component" value="Mitochondrion MT"/>
</dbReference>
<geneLocation type="mitochondrion" evidence="1"/>
<gene>
    <name evidence="1" type="ORF">AT9943_LOCUS23359</name>
</gene>
<accession>A0A7G2FNF9</accession>